<reference evidence="8" key="2">
    <citation type="submission" date="2012-08" db="EMBL/GenBank/DDBJ databases">
        <title>Genome sequence of Kazachstania naganishii.</title>
        <authorList>
            <person name="Gordon J.L."/>
            <person name="Armisen D."/>
            <person name="Proux-Wera E."/>
            <person name="OhEigeartaigh S.S."/>
            <person name="Byrne K.P."/>
            <person name="Wolfe K.H."/>
        </authorList>
    </citation>
    <scope>NUCLEOTIDE SEQUENCE [LARGE SCALE GENOMIC DNA]</scope>
    <source>
        <strain evidence="8">ATCC MYA-139 / BCRC 22969 / CBS 8797 / CCRC 22969 / KCTC 17520 / NBRC 10181 / NCYC 3082</strain>
    </source>
</reference>
<dbReference type="eggNOG" id="KOG2655">
    <property type="taxonomic scope" value="Eukaryota"/>
</dbReference>
<evidence type="ECO:0000256" key="4">
    <source>
        <dbReference type="RuleBase" id="RU004560"/>
    </source>
</evidence>
<gene>
    <name evidence="7" type="primary">KNAG0A04440</name>
    <name evidence="7" type="ordered locus">KNAG_0A04440</name>
</gene>
<dbReference type="EMBL" id="HE978314">
    <property type="protein sequence ID" value="CCK68117.1"/>
    <property type="molecule type" value="Genomic_DNA"/>
</dbReference>
<organism evidence="7 8">
    <name type="scientific">Huiozyma naganishii (strain ATCC MYA-139 / BCRC 22969 / CBS 8797 / KCTC 17520 / NBRC 10181 / NCYC 3082 / Yp74L-3)</name>
    <name type="common">Yeast</name>
    <name type="synonym">Kazachstania naganishii</name>
    <dbReference type="NCBI Taxonomy" id="1071383"/>
    <lineage>
        <taxon>Eukaryota</taxon>
        <taxon>Fungi</taxon>
        <taxon>Dikarya</taxon>
        <taxon>Ascomycota</taxon>
        <taxon>Saccharomycotina</taxon>
        <taxon>Saccharomycetes</taxon>
        <taxon>Saccharomycetales</taxon>
        <taxon>Saccharomycetaceae</taxon>
        <taxon>Huiozyma</taxon>
    </lineage>
</organism>
<protein>
    <recommendedName>
        <fullName evidence="6">Septin-type G domain-containing protein</fullName>
    </recommendedName>
</protein>
<dbReference type="Pfam" id="PF00735">
    <property type="entry name" value="Septin"/>
    <property type="match status" value="1"/>
</dbReference>
<comment type="subcellular location">
    <subcellularLocation>
        <location evidence="1">Bud neck</location>
    </subcellularLocation>
</comment>
<reference evidence="7 8" key="1">
    <citation type="journal article" date="2011" name="Proc. Natl. Acad. Sci. U.S.A.">
        <title>Evolutionary erosion of yeast sex chromosomes by mating-type switching accidents.</title>
        <authorList>
            <person name="Gordon J.L."/>
            <person name="Armisen D."/>
            <person name="Proux-Wera E."/>
            <person name="Oheigeartaigh S.S."/>
            <person name="Byrne K.P."/>
            <person name="Wolfe K.H."/>
        </authorList>
    </citation>
    <scope>NUCLEOTIDE SEQUENCE [LARGE SCALE GENOMIC DNA]</scope>
    <source>
        <strain evidence="8">ATCC MYA-139 / BCRC 22969 / CBS 8797 / CCRC 22969 / KCTC 17520 / NBRC 10181 / NCYC 3082</strain>
    </source>
</reference>
<dbReference type="STRING" id="1071383.J7RTN9"/>
<dbReference type="GO" id="GO:0005628">
    <property type="term" value="C:prospore membrane"/>
    <property type="evidence" value="ECO:0007669"/>
    <property type="project" value="EnsemblFungi"/>
</dbReference>
<dbReference type="InterPro" id="IPR016491">
    <property type="entry name" value="Septin"/>
</dbReference>
<dbReference type="GeneID" id="34523752"/>
<comment type="similarity">
    <text evidence="4">Belongs to the TRAFAC class TrmE-Era-EngA-EngB-Septin-like GTPase superfamily. Septin GTPase family.</text>
</comment>
<evidence type="ECO:0000256" key="2">
    <source>
        <dbReference type="ARBA" id="ARBA00022741"/>
    </source>
</evidence>
<evidence type="ECO:0000256" key="1">
    <source>
        <dbReference type="ARBA" id="ARBA00004266"/>
    </source>
</evidence>
<keyword evidence="3 4" id="KW-0342">GTP-binding</keyword>
<feature type="compositionally biased region" description="Basic and acidic residues" evidence="5">
    <location>
        <begin position="302"/>
        <end position="311"/>
    </location>
</feature>
<evidence type="ECO:0000256" key="5">
    <source>
        <dbReference type="SAM" id="MobiDB-lite"/>
    </source>
</evidence>
<dbReference type="Proteomes" id="UP000006310">
    <property type="component" value="Chromosome 1"/>
</dbReference>
<evidence type="ECO:0000313" key="8">
    <source>
        <dbReference type="Proteomes" id="UP000006310"/>
    </source>
</evidence>
<dbReference type="PROSITE" id="PS51719">
    <property type="entry name" value="G_SEPTIN"/>
    <property type="match status" value="1"/>
</dbReference>
<feature type="domain" description="Septin-type G" evidence="6">
    <location>
        <begin position="15"/>
        <end position="294"/>
    </location>
</feature>
<accession>J7RTN9</accession>
<dbReference type="AlphaFoldDB" id="J7RTN9"/>
<dbReference type="GO" id="GO:0005876">
    <property type="term" value="C:spindle microtubule"/>
    <property type="evidence" value="ECO:0007669"/>
    <property type="project" value="EnsemblFungi"/>
</dbReference>
<evidence type="ECO:0000313" key="7">
    <source>
        <dbReference type="EMBL" id="CCK68117.1"/>
    </source>
</evidence>
<dbReference type="GO" id="GO:0005619">
    <property type="term" value="C:ascospore wall"/>
    <property type="evidence" value="ECO:0007669"/>
    <property type="project" value="EnsemblFungi"/>
</dbReference>
<dbReference type="GO" id="GO:0030437">
    <property type="term" value="P:ascospore formation"/>
    <property type="evidence" value="ECO:0007669"/>
    <property type="project" value="EnsemblFungi"/>
</dbReference>
<dbReference type="OrthoDB" id="416553at2759"/>
<dbReference type="GO" id="GO:0072687">
    <property type="term" value="C:meiotic spindle"/>
    <property type="evidence" value="ECO:0007669"/>
    <property type="project" value="EnsemblFungi"/>
</dbReference>
<dbReference type="HOGENOM" id="CLU_017718_7_4_1"/>
<dbReference type="PANTHER" id="PTHR18884">
    <property type="entry name" value="SEPTIN"/>
    <property type="match status" value="1"/>
</dbReference>
<feature type="region of interest" description="Disordered" evidence="5">
    <location>
        <begin position="294"/>
        <end position="324"/>
    </location>
</feature>
<evidence type="ECO:0000256" key="3">
    <source>
        <dbReference type="ARBA" id="ARBA00023134"/>
    </source>
</evidence>
<sequence length="380" mass="43843">MLNTEEIRHRRYAQKGVQFNMLLLGPRGIGKKTFLSNLCQMEDIAALATENNSNRDSKLPYTNYAIKIQEMLTPVALNVHVFDIGLQINNAHTSNKVRHFIQEFYDRILADEIKISRDKKTLKQSDGRIHVCLYFIDGNSNGLNELDIDMLSKIKEFVNIFIVIGKADRYRENELQPLKENIRRDLEANNLRSFPFGDDRLRDIFPDGEDTLISDIHPFAVICGDRFESTDPNNGEPKSIFRYNYLDEKISVERRDVSNFIYLKGILLGSHLHELKETTNDIFYEKYRTKKLLEQKNSPAQQEDKENESRVGTRGTTLTSESMDYHAVDPDHQLTCVGTVYEKNQIIEAYQNKIVGLEKMIHDISEEPSPATKTVSTECE</sequence>
<dbReference type="InterPro" id="IPR027417">
    <property type="entry name" value="P-loop_NTPase"/>
</dbReference>
<evidence type="ECO:0000259" key="6">
    <source>
        <dbReference type="PROSITE" id="PS51719"/>
    </source>
</evidence>
<dbReference type="InterPro" id="IPR030379">
    <property type="entry name" value="G_SEPTIN_dom"/>
</dbReference>
<dbReference type="GO" id="GO:0031105">
    <property type="term" value="C:septin complex"/>
    <property type="evidence" value="ECO:0007669"/>
    <property type="project" value="EnsemblFungi"/>
</dbReference>
<dbReference type="KEGG" id="kng:KNAG_0A04440"/>
<dbReference type="PIRSF" id="PIRSF006698">
    <property type="entry name" value="Septin"/>
    <property type="match status" value="1"/>
</dbReference>
<dbReference type="GO" id="GO:0005935">
    <property type="term" value="C:cellular bud neck"/>
    <property type="evidence" value="ECO:0007669"/>
    <property type="project" value="UniProtKB-SubCell"/>
</dbReference>
<dbReference type="GO" id="GO:0005525">
    <property type="term" value="F:GTP binding"/>
    <property type="evidence" value="ECO:0007669"/>
    <property type="project" value="UniProtKB-KW"/>
</dbReference>
<dbReference type="SUPFAM" id="SSF52540">
    <property type="entry name" value="P-loop containing nucleoside triphosphate hydrolases"/>
    <property type="match status" value="1"/>
</dbReference>
<keyword evidence="8" id="KW-1185">Reference proteome</keyword>
<proteinExistence type="inferred from homology"/>
<dbReference type="OMA" id="KRGIQFC"/>
<keyword evidence="2 4" id="KW-0547">Nucleotide-binding</keyword>
<dbReference type="Gene3D" id="3.40.50.300">
    <property type="entry name" value="P-loop containing nucleotide triphosphate hydrolases"/>
    <property type="match status" value="1"/>
</dbReference>
<dbReference type="RefSeq" id="XP_022462363.1">
    <property type="nucleotide sequence ID" value="XM_022608741.1"/>
</dbReference>
<name>J7RTN9_HUIN7</name>